<evidence type="ECO:0000313" key="3">
    <source>
        <dbReference type="Proteomes" id="UP000655588"/>
    </source>
</evidence>
<keyword evidence="3" id="KW-1185">Reference proteome</keyword>
<dbReference type="GO" id="GO:0005737">
    <property type="term" value="C:cytoplasm"/>
    <property type="evidence" value="ECO:0007669"/>
    <property type="project" value="TreeGrafter"/>
</dbReference>
<gene>
    <name evidence="2" type="ORF">E2986_13216</name>
</gene>
<keyword evidence="1" id="KW-0344">Guanine-nucleotide releasing factor</keyword>
<dbReference type="AlphaFoldDB" id="A0A833RKA5"/>
<organism evidence="2 3">
    <name type="scientific">Frieseomelitta varia</name>
    <dbReference type="NCBI Taxonomy" id="561572"/>
    <lineage>
        <taxon>Eukaryota</taxon>
        <taxon>Metazoa</taxon>
        <taxon>Ecdysozoa</taxon>
        <taxon>Arthropoda</taxon>
        <taxon>Hexapoda</taxon>
        <taxon>Insecta</taxon>
        <taxon>Pterygota</taxon>
        <taxon>Neoptera</taxon>
        <taxon>Endopterygota</taxon>
        <taxon>Hymenoptera</taxon>
        <taxon>Apocrita</taxon>
        <taxon>Aculeata</taxon>
        <taxon>Apoidea</taxon>
        <taxon>Anthophila</taxon>
        <taxon>Apidae</taxon>
        <taxon>Frieseomelitta</taxon>
    </lineage>
</organism>
<sequence length="289" mass="32178">MRALEMACNDTLLPIEIEAVKNFLSKIHDLRKNMLEALMGALQEGKNLLDRLKEIANEGTLDSRPDRIKLEADHAVLQVEKWLEELHDRRRLIEASFRSRKTQLEQCLALALLATDLRDLEEILNDRIAALSSSCDQLGDSASSAELLLFELKKLQAEAKEFQDRSIKITKSTERLVSSGHFAGEQATEQAYAILGAAADYVNDLDQYESLLNRAVAFFNSARSAITKLDQLEIQLVTTEHPPYSTKLARFHAQTVATIEDVTAKPLAEGYALLDVTGRGAPGAELVKF</sequence>
<reference evidence="2" key="1">
    <citation type="submission" date="2019-11" db="EMBL/GenBank/DDBJ databases">
        <title>The nuclear and mitochondrial genomes of Frieseomelitta varia - a highly eusocial stingless bee (Meliponini) with a permanently sterile worker caste.</title>
        <authorList>
            <person name="Freitas F.C.P."/>
            <person name="Lourenco A.P."/>
            <person name="Nunes F.M.F."/>
            <person name="Paschoal A.R."/>
            <person name="Abreu F.C.P."/>
            <person name="Barbin F.O."/>
            <person name="Bataglia L."/>
            <person name="Cardoso-Junior C.A.M."/>
            <person name="Cervoni M.S."/>
            <person name="Silva S.R."/>
            <person name="Dalarmi F."/>
            <person name="Del Lama M.A."/>
            <person name="Depintor T.S."/>
            <person name="Ferreira K.M."/>
            <person name="Goria P.S."/>
            <person name="Jaskot M.C."/>
            <person name="Lago D.C."/>
            <person name="Luna-Lucena D."/>
            <person name="Moda L.M."/>
            <person name="Nascimento L."/>
            <person name="Pedrino M."/>
            <person name="Rabico F.O."/>
            <person name="Sanches F.C."/>
            <person name="Santos D.E."/>
            <person name="Santos C.G."/>
            <person name="Vieira J."/>
            <person name="Lopes T.F."/>
            <person name="Barchuk A.R."/>
            <person name="Hartfelder K."/>
            <person name="Simoes Z.L.P."/>
            <person name="Bitondi M.M.G."/>
            <person name="Pinheiro D.G."/>
        </authorList>
    </citation>
    <scope>NUCLEOTIDE SEQUENCE</scope>
    <source>
        <strain evidence="2">USP_RPSP 00005682</strain>
        <tissue evidence="2">Whole individual</tissue>
    </source>
</reference>
<dbReference type="PANTHER" id="PTHR22826:SF106">
    <property type="entry name" value="TRIO, ISOFORM A"/>
    <property type="match status" value="1"/>
</dbReference>
<accession>A0A833RKA5</accession>
<comment type="caution">
    <text evidence="2">The sequence shown here is derived from an EMBL/GenBank/DDBJ whole genome shotgun (WGS) entry which is preliminary data.</text>
</comment>
<proteinExistence type="predicted"/>
<protein>
    <submittedName>
        <fullName evidence="2">Uncharacterized protein</fullName>
    </submittedName>
</protein>
<dbReference type="SUPFAM" id="SSF46966">
    <property type="entry name" value="Spectrin repeat"/>
    <property type="match status" value="1"/>
</dbReference>
<dbReference type="InterPro" id="IPR051336">
    <property type="entry name" value="RhoGEF_Guanine_NuclExch_SF"/>
</dbReference>
<evidence type="ECO:0000256" key="1">
    <source>
        <dbReference type="ARBA" id="ARBA00022658"/>
    </source>
</evidence>
<dbReference type="Gene3D" id="1.20.58.60">
    <property type="match status" value="1"/>
</dbReference>
<dbReference type="Proteomes" id="UP000655588">
    <property type="component" value="Unassembled WGS sequence"/>
</dbReference>
<dbReference type="PANTHER" id="PTHR22826">
    <property type="entry name" value="RHO GUANINE EXCHANGE FACTOR-RELATED"/>
    <property type="match status" value="1"/>
</dbReference>
<dbReference type="EMBL" id="WNWW01000088">
    <property type="protein sequence ID" value="KAF3430264.1"/>
    <property type="molecule type" value="Genomic_DNA"/>
</dbReference>
<evidence type="ECO:0000313" key="2">
    <source>
        <dbReference type="EMBL" id="KAF3430264.1"/>
    </source>
</evidence>
<name>A0A833RKA5_9HYME</name>
<dbReference type="GO" id="GO:0019898">
    <property type="term" value="C:extrinsic component of membrane"/>
    <property type="evidence" value="ECO:0007669"/>
    <property type="project" value="TreeGrafter"/>
</dbReference>
<dbReference type="GO" id="GO:0005085">
    <property type="term" value="F:guanyl-nucleotide exchange factor activity"/>
    <property type="evidence" value="ECO:0007669"/>
    <property type="project" value="UniProtKB-KW"/>
</dbReference>